<dbReference type="Proteomes" id="UP000305401">
    <property type="component" value="Unassembled WGS sequence"/>
</dbReference>
<evidence type="ECO:0000313" key="1">
    <source>
        <dbReference type="EMBL" id="THG55420.1"/>
    </source>
</evidence>
<proteinExistence type="predicted"/>
<sequence length="192" mass="20940">MKKVIILLAVTISALCASAQITWNVKGGLGYAHCWGDAEGLSGHFVGKIGAGIEKPFTSNWSLMPSLELAWKGAEADYGEGLGKATLDILYIQIPIMAAYRMNINDSWNMTMKAGPYVAVGVYGRLKDDYESMNIFTSEAGGKRFDLGLDLGLDFEYHRFVFGVEYELGFLSMTDGGDLKNGALYGTVGYKF</sequence>
<reference evidence="1" key="1">
    <citation type="submission" date="2019-04" db="EMBL/GenBank/DDBJ databases">
        <title>Microbes associate with the intestines of laboratory mice.</title>
        <authorList>
            <person name="Navarre W."/>
            <person name="Wong E."/>
            <person name="Huang K.C."/>
            <person name="Tropini C."/>
            <person name="Ng K."/>
            <person name="Yu B."/>
        </authorList>
    </citation>
    <scope>NUCLEOTIDE SEQUENCE</scope>
    <source>
        <strain evidence="1">NM86_A22</strain>
    </source>
</reference>
<evidence type="ECO:0000313" key="2">
    <source>
        <dbReference type="Proteomes" id="UP000305401"/>
    </source>
</evidence>
<name>A0AC61S967_9BACT</name>
<protein>
    <submittedName>
        <fullName evidence="1">Porin family protein</fullName>
    </submittedName>
</protein>
<organism evidence="1 2">
    <name type="scientific">Muribaculum caecicola</name>
    <dbReference type="NCBI Taxonomy" id="3038144"/>
    <lineage>
        <taxon>Bacteria</taxon>
        <taxon>Pseudomonadati</taxon>
        <taxon>Bacteroidota</taxon>
        <taxon>Bacteroidia</taxon>
        <taxon>Bacteroidales</taxon>
        <taxon>Muribaculaceae</taxon>
        <taxon>Muribaculum</taxon>
    </lineage>
</organism>
<gene>
    <name evidence="1" type="ORF">E5990_00220</name>
</gene>
<accession>A0AC61S967</accession>
<comment type="caution">
    <text evidence="1">The sequence shown here is derived from an EMBL/GenBank/DDBJ whole genome shotgun (WGS) entry which is preliminary data.</text>
</comment>
<keyword evidence="2" id="KW-1185">Reference proteome</keyword>
<dbReference type="EMBL" id="SSTG01000001">
    <property type="protein sequence ID" value="THG55420.1"/>
    <property type="molecule type" value="Genomic_DNA"/>
</dbReference>